<keyword evidence="1" id="KW-1133">Transmembrane helix</keyword>
<keyword evidence="1" id="KW-0472">Membrane</keyword>
<dbReference type="Proteomes" id="UP000178615">
    <property type="component" value="Unassembled WGS sequence"/>
</dbReference>
<comment type="caution">
    <text evidence="2">The sequence shown here is derived from an EMBL/GenBank/DDBJ whole genome shotgun (WGS) entry which is preliminary data.</text>
</comment>
<protein>
    <submittedName>
        <fullName evidence="2">Uncharacterized protein</fullName>
    </submittedName>
</protein>
<accession>A0A1F4UKV6</accession>
<proteinExistence type="predicted"/>
<name>A0A1F4UKV6_UNCKA</name>
<feature type="transmembrane region" description="Helical" evidence="1">
    <location>
        <begin position="18"/>
        <end position="37"/>
    </location>
</feature>
<organism evidence="2 3">
    <name type="scientific">candidate division WWE3 bacterium RBG_19FT_COMBO_34_6</name>
    <dbReference type="NCBI Taxonomy" id="1802612"/>
    <lineage>
        <taxon>Bacteria</taxon>
        <taxon>Katanobacteria</taxon>
    </lineage>
</organism>
<dbReference type="AlphaFoldDB" id="A0A1F4UKV6"/>
<evidence type="ECO:0000256" key="1">
    <source>
        <dbReference type="SAM" id="Phobius"/>
    </source>
</evidence>
<reference evidence="2 3" key="1">
    <citation type="journal article" date="2016" name="Nat. Commun.">
        <title>Thousands of microbial genomes shed light on interconnected biogeochemical processes in an aquifer system.</title>
        <authorList>
            <person name="Anantharaman K."/>
            <person name="Brown C.T."/>
            <person name="Hug L.A."/>
            <person name="Sharon I."/>
            <person name="Castelle C.J."/>
            <person name="Probst A.J."/>
            <person name="Thomas B.C."/>
            <person name="Singh A."/>
            <person name="Wilkins M.J."/>
            <person name="Karaoz U."/>
            <person name="Brodie E.L."/>
            <person name="Williams K.H."/>
            <person name="Hubbard S.S."/>
            <person name="Banfield J.F."/>
        </authorList>
    </citation>
    <scope>NUCLEOTIDE SEQUENCE [LARGE SCALE GENOMIC DNA]</scope>
</reference>
<dbReference type="EMBL" id="MEUV01000028">
    <property type="protein sequence ID" value="OGC45536.1"/>
    <property type="molecule type" value="Genomic_DNA"/>
</dbReference>
<evidence type="ECO:0000313" key="3">
    <source>
        <dbReference type="Proteomes" id="UP000178615"/>
    </source>
</evidence>
<keyword evidence="1" id="KW-0812">Transmembrane</keyword>
<sequence length="139" mass="16130">MLYFVVHIAYFMKNFKKILITLFFSILIFIFISAFVVSAEYDKKLLRLNDEKKYYEQTFQNWEKYQNDLKTQIENVKKENLNALSDAKAVYENLLSQQNEIINNHTTASQQTIVTGSSQIGANKVTISKPKTVTKTKSS</sequence>
<evidence type="ECO:0000313" key="2">
    <source>
        <dbReference type="EMBL" id="OGC45536.1"/>
    </source>
</evidence>
<gene>
    <name evidence="2" type="ORF">A2V49_01055</name>
</gene>